<accession>A0A1H0U4Z4</accession>
<reference evidence="3" key="1">
    <citation type="submission" date="2016-10" db="EMBL/GenBank/DDBJ databases">
        <authorList>
            <person name="Varghese N."/>
            <person name="Submissions S."/>
        </authorList>
    </citation>
    <scope>NUCLEOTIDE SEQUENCE [LARGE SCALE GENOMIC DNA]</scope>
    <source>
        <strain evidence="3">DSM 46732</strain>
    </source>
</reference>
<dbReference type="Proteomes" id="UP000199497">
    <property type="component" value="Unassembled WGS sequence"/>
</dbReference>
<feature type="region of interest" description="Disordered" evidence="1">
    <location>
        <begin position="93"/>
        <end position="184"/>
    </location>
</feature>
<protein>
    <submittedName>
        <fullName evidence="2">Uncharacterized protein</fullName>
    </submittedName>
</protein>
<evidence type="ECO:0000313" key="3">
    <source>
        <dbReference type="Proteomes" id="UP000199497"/>
    </source>
</evidence>
<organism evidence="2 3">
    <name type="scientific">Actinopolyspora xinjiangensis</name>
    <dbReference type="NCBI Taxonomy" id="405564"/>
    <lineage>
        <taxon>Bacteria</taxon>
        <taxon>Bacillati</taxon>
        <taxon>Actinomycetota</taxon>
        <taxon>Actinomycetes</taxon>
        <taxon>Actinopolysporales</taxon>
        <taxon>Actinopolysporaceae</taxon>
        <taxon>Actinopolyspora</taxon>
    </lineage>
</organism>
<name>A0A1H0U4Z4_9ACTN</name>
<evidence type="ECO:0000313" key="2">
    <source>
        <dbReference type="EMBL" id="SDP61244.1"/>
    </source>
</evidence>
<proteinExistence type="predicted"/>
<feature type="region of interest" description="Disordered" evidence="1">
    <location>
        <begin position="238"/>
        <end position="262"/>
    </location>
</feature>
<dbReference type="EMBL" id="FNJR01000006">
    <property type="protein sequence ID" value="SDP61244.1"/>
    <property type="molecule type" value="Genomic_DNA"/>
</dbReference>
<dbReference type="AlphaFoldDB" id="A0A1H0U4Z4"/>
<gene>
    <name evidence="2" type="ORF">SAMN04487905_10653</name>
</gene>
<keyword evidence="3" id="KW-1185">Reference proteome</keyword>
<sequence length="262" mass="29149">MPWFAVDDQLADNKKARKAGTAALGLWVRCGSWAAAHLTDGFVPADIVTRYGTTKQAEKLVQAGLWEHAESDGESGYQFHDWFDYQRSAEQVRSERAGAAKRKQRSRNASDGNDTTNEGSNGGSNDGRVAPENDETKTHEKSEKPQDTDGCHGVSHTVSHGPPIPSHPIPTEGARTRARTRAPDHLLVTPDMRQWADRSGIRCDLDAETETFLDYHRAKGATFKDWHAAWRNWMKNTLKYGGAPKSDSRKPNTLRGERIAEQ</sequence>
<dbReference type="STRING" id="405564.SAMN04487905_10653"/>
<feature type="compositionally biased region" description="Basic and acidic residues" evidence="1">
    <location>
        <begin position="246"/>
        <end position="262"/>
    </location>
</feature>
<evidence type="ECO:0000256" key="1">
    <source>
        <dbReference type="SAM" id="MobiDB-lite"/>
    </source>
</evidence>
<feature type="compositionally biased region" description="Polar residues" evidence="1">
    <location>
        <begin position="107"/>
        <end position="119"/>
    </location>
</feature>
<dbReference type="RefSeq" id="WP_092601198.1">
    <property type="nucleotide sequence ID" value="NZ_FNJR01000006.1"/>
</dbReference>
<dbReference type="OrthoDB" id="4775111at2"/>
<feature type="compositionally biased region" description="Basic and acidic residues" evidence="1">
    <location>
        <begin position="129"/>
        <end position="150"/>
    </location>
</feature>